<dbReference type="EMBL" id="JASJND010000007">
    <property type="protein sequence ID" value="MDJ1115089.1"/>
    <property type="molecule type" value="Genomic_DNA"/>
</dbReference>
<dbReference type="Pfam" id="PF00528">
    <property type="entry name" value="BPD_transp_1"/>
    <property type="match status" value="1"/>
</dbReference>
<comment type="caution">
    <text evidence="9">The sequence shown here is derived from an EMBL/GenBank/DDBJ whole genome shotgun (WGS) entry which is preliminary data.</text>
</comment>
<feature type="transmembrane region" description="Helical" evidence="7">
    <location>
        <begin position="190"/>
        <end position="214"/>
    </location>
</feature>
<dbReference type="Gene3D" id="1.10.3720.10">
    <property type="entry name" value="MetI-like"/>
    <property type="match status" value="1"/>
</dbReference>
<accession>A0ABT6ZG05</accession>
<comment type="similarity">
    <text evidence="7">Belongs to the binding-protein-dependent transport system permease family.</text>
</comment>
<keyword evidence="10" id="KW-1185">Reference proteome</keyword>
<comment type="subcellular location">
    <subcellularLocation>
        <location evidence="1 7">Cell membrane</location>
        <topology evidence="1 7">Multi-pass membrane protein</topology>
    </subcellularLocation>
</comment>
<sequence length="283" mass="30918">MKSTLLTAKQRHRLGAVVRLALPMVWAATLAIPFFYLLIISFRGRSEYAQNPLGLPTSLQWSNYAYAWERGNLLTAFANNIVVSVITVIGVVFIGSLAGYAIARWVGRAGNMFYVFFVFGLIVPFQLGLPMLYRIWAQIGLVDSIPGVILIQIATSLPFAIFLYAGFLLAVPRELEESAKVDGASELRTFVSIVFPLLSPATATVVIMSSISVWNDLLVALFFLQSEEKLTLGKSTLGLMNTFNSDVPVVFAAAVITVVPIIVLFISLQKFFISGLTQGALKG</sequence>
<keyword evidence="3" id="KW-1003">Cell membrane</keyword>
<evidence type="ECO:0000313" key="10">
    <source>
        <dbReference type="Proteomes" id="UP001321481"/>
    </source>
</evidence>
<keyword evidence="2 7" id="KW-0813">Transport</keyword>
<protein>
    <submittedName>
        <fullName evidence="9">Carbohydrate ABC transporter permease</fullName>
    </submittedName>
</protein>
<evidence type="ECO:0000256" key="5">
    <source>
        <dbReference type="ARBA" id="ARBA00022989"/>
    </source>
</evidence>
<evidence type="ECO:0000256" key="1">
    <source>
        <dbReference type="ARBA" id="ARBA00004651"/>
    </source>
</evidence>
<dbReference type="PANTHER" id="PTHR43744:SF8">
    <property type="entry name" value="SN-GLYCEROL-3-PHOSPHATE TRANSPORT SYSTEM PERMEASE PROTEIN UGPE"/>
    <property type="match status" value="1"/>
</dbReference>
<keyword evidence="4 7" id="KW-0812">Transmembrane</keyword>
<keyword evidence="5 7" id="KW-1133">Transmembrane helix</keyword>
<dbReference type="SUPFAM" id="SSF161098">
    <property type="entry name" value="MetI-like"/>
    <property type="match status" value="1"/>
</dbReference>
<proteinExistence type="inferred from homology"/>
<organism evidence="9 10">
    <name type="scientific">Microbacterium dauci</name>
    <dbReference type="NCBI Taxonomy" id="3048008"/>
    <lineage>
        <taxon>Bacteria</taxon>
        <taxon>Bacillati</taxon>
        <taxon>Actinomycetota</taxon>
        <taxon>Actinomycetes</taxon>
        <taxon>Micrococcales</taxon>
        <taxon>Microbacteriaceae</taxon>
        <taxon>Microbacterium</taxon>
    </lineage>
</organism>
<keyword evidence="6 7" id="KW-0472">Membrane</keyword>
<name>A0ABT6ZG05_9MICO</name>
<feature type="transmembrane region" description="Helical" evidence="7">
    <location>
        <begin position="81"/>
        <end position="102"/>
    </location>
</feature>
<evidence type="ECO:0000256" key="4">
    <source>
        <dbReference type="ARBA" id="ARBA00022692"/>
    </source>
</evidence>
<dbReference type="CDD" id="cd06261">
    <property type="entry name" value="TM_PBP2"/>
    <property type="match status" value="1"/>
</dbReference>
<evidence type="ECO:0000313" key="9">
    <source>
        <dbReference type="EMBL" id="MDJ1115089.1"/>
    </source>
</evidence>
<feature type="transmembrane region" description="Helical" evidence="7">
    <location>
        <begin position="20"/>
        <end position="42"/>
    </location>
</feature>
<evidence type="ECO:0000259" key="8">
    <source>
        <dbReference type="PROSITE" id="PS50928"/>
    </source>
</evidence>
<evidence type="ECO:0000256" key="6">
    <source>
        <dbReference type="ARBA" id="ARBA00023136"/>
    </source>
</evidence>
<reference evidence="9 10" key="1">
    <citation type="submission" date="2023-05" db="EMBL/GenBank/DDBJ databases">
        <title>Microbacterium dauci sp.nov., Isolated from Carrot Rhizosphere Soil.</title>
        <authorList>
            <person name="Xiao Z."/>
            <person name="Zheng J."/>
        </authorList>
    </citation>
    <scope>NUCLEOTIDE SEQUENCE [LARGE SCALE GENOMIC DNA]</scope>
    <source>
        <strain evidence="9 10">LX3-4</strain>
    </source>
</reference>
<dbReference type="RefSeq" id="WP_283716776.1">
    <property type="nucleotide sequence ID" value="NZ_JASJND010000007.1"/>
</dbReference>
<gene>
    <name evidence="9" type="ORF">QNI14_11575</name>
</gene>
<evidence type="ECO:0000256" key="3">
    <source>
        <dbReference type="ARBA" id="ARBA00022475"/>
    </source>
</evidence>
<dbReference type="PROSITE" id="PS50928">
    <property type="entry name" value="ABC_TM1"/>
    <property type="match status" value="1"/>
</dbReference>
<feature type="transmembrane region" description="Helical" evidence="7">
    <location>
        <begin position="249"/>
        <end position="268"/>
    </location>
</feature>
<dbReference type="Proteomes" id="UP001321481">
    <property type="component" value="Unassembled WGS sequence"/>
</dbReference>
<feature type="transmembrane region" description="Helical" evidence="7">
    <location>
        <begin position="114"/>
        <end position="136"/>
    </location>
</feature>
<feature type="transmembrane region" description="Helical" evidence="7">
    <location>
        <begin position="148"/>
        <end position="170"/>
    </location>
</feature>
<dbReference type="PANTHER" id="PTHR43744">
    <property type="entry name" value="ABC TRANSPORTER PERMEASE PROTEIN MG189-RELATED-RELATED"/>
    <property type="match status" value="1"/>
</dbReference>
<evidence type="ECO:0000256" key="2">
    <source>
        <dbReference type="ARBA" id="ARBA00022448"/>
    </source>
</evidence>
<feature type="domain" description="ABC transmembrane type-1" evidence="8">
    <location>
        <begin position="77"/>
        <end position="268"/>
    </location>
</feature>
<dbReference type="InterPro" id="IPR000515">
    <property type="entry name" value="MetI-like"/>
</dbReference>
<evidence type="ECO:0000256" key="7">
    <source>
        <dbReference type="RuleBase" id="RU363032"/>
    </source>
</evidence>
<dbReference type="InterPro" id="IPR035906">
    <property type="entry name" value="MetI-like_sf"/>
</dbReference>